<dbReference type="PROSITE" id="PS50943">
    <property type="entry name" value="HTH_CROC1"/>
    <property type="match status" value="1"/>
</dbReference>
<dbReference type="SUPFAM" id="SSF52540">
    <property type="entry name" value="P-loop containing nucleoside triphosphate hydrolases"/>
    <property type="match status" value="1"/>
</dbReference>
<dbReference type="CDD" id="cd00093">
    <property type="entry name" value="HTH_XRE"/>
    <property type="match status" value="1"/>
</dbReference>
<comment type="caution">
    <text evidence="2">The sequence shown here is derived from an EMBL/GenBank/DDBJ whole genome shotgun (WGS) entry which is preliminary data.</text>
</comment>
<evidence type="ECO:0000313" key="3">
    <source>
        <dbReference type="Proteomes" id="UP000646053"/>
    </source>
</evidence>
<dbReference type="Pfam" id="PF13443">
    <property type="entry name" value="HTH_26"/>
    <property type="match status" value="1"/>
</dbReference>
<organism evidence="2 3">
    <name type="scientific">Myxacorys almedinensis A</name>
    <dbReference type="NCBI Taxonomy" id="2690445"/>
    <lineage>
        <taxon>Bacteria</taxon>
        <taxon>Bacillati</taxon>
        <taxon>Cyanobacteriota</taxon>
        <taxon>Cyanophyceae</taxon>
        <taxon>Leptolyngbyales</taxon>
        <taxon>Leptolyngbyaceae</taxon>
        <taxon>Myxacorys</taxon>
        <taxon>Myxacorys almedinensis</taxon>
    </lineage>
</organism>
<dbReference type="InterPro" id="IPR027417">
    <property type="entry name" value="P-loop_NTPase"/>
</dbReference>
<accession>A0A8J8CIK5</accession>
<dbReference type="Pfam" id="PF14516">
    <property type="entry name" value="AAA_35"/>
    <property type="match status" value="1"/>
</dbReference>
<dbReference type="Gene3D" id="1.10.260.40">
    <property type="entry name" value="lambda repressor-like DNA-binding domains"/>
    <property type="match status" value="1"/>
</dbReference>
<dbReference type="InterPro" id="IPR001387">
    <property type="entry name" value="Cro/C1-type_HTH"/>
</dbReference>
<reference evidence="2" key="1">
    <citation type="submission" date="2019-12" db="EMBL/GenBank/DDBJ databases">
        <title>High-Quality draft genome sequences of three cyanobacteria isolated from the limestone walls of the Old Cathedral of Coimbra.</title>
        <authorList>
            <person name="Tiago I."/>
            <person name="Soares F."/>
            <person name="Portugal A."/>
        </authorList>
    </citation>
    <scope>NUCLEOTIDE SEQUENCE</scope>
    <source>
        <strain evidence="2">A</strain>
    </source>
</reference>
<dbReference type="AlphaFoldDB" id="A0A8J8CIK5"/>
<dbReference type="SUPFAM" id="SSF47413">
    <property type="entry name" value="lambda repressor-like DNA-binding domains"/>
    <property type="match status" value="1"/>
</dbReference>
<evidence type="ECO:0000259" key="1">
    <source>
        <dbReference type="PROSITE" id="PS50943"/>
    </source>
</evidence>
<dbReference type="SMART" id="SM00530">
    <property type="entry name" value="HTH_XRE"/>
    <property type="match status" value="1"/>
</dbReference>
<dbReference type="InterPro" id="IPR010982">
    <property type="entry name" value="Lambda_DNA-bd_dom_sf"/>
</dbReference>
<feature type="domain" description="HTH cro/C1-type" evidence="1">
    <location>
        <begin position="44"/>
        <end position="88"/>
    </location>
</feature>
<dbReference type="RefSeq" id="WP_162423289.1">
    <property type="nucleotide sequence ID" value="NZ_WVIE01000010.1"/>
</dbReference>
<gene>
    <name evidence="2" type="ORF">GS601_10825</name>
</gene>
<dbReference type="EMBL" id="WVIE01000010">
    <property type="protein sequence ID" value="NDJ17779.1"/>
    <property type="molecule type" value="Genomic_DNA"/>
</dbReference>
<dbReference type="GO" id="GO:0003677">
    <property type="term" value="F:DNA binding"/>
    <property type="evidence" value="ECO:0007669"/>
    <property type="project" value="InterPro"/>
</dbReference>
<evidence type="ECO:0000313" key="2">
    <source>
        <dbReference type="EMBL" id="NDJ17779.1"/>
    </source>
</evidence>
<sequence>MSKKRETDSVQATAQGIRRVRDRVRDRILRERQQRREQHLDLSYTREELAVQAGISIDTLKRLLRGVNVRRDSAEAIARFLELQLADLIEPNDHQRPSDSYVERPPFEAQCYDTIFSQSSALVRVKAPHRMGKTWFVEHLLNQGQAKCYQSVTLSFRDADRAVFADLQTFLKWFCISVGNSLERPNQLEEKWQADLGNNSNCTNYFETCLWSGLDTPLVLVLDDVDLVFEQHDIADDFCKLLRSWYDRARRVRGSAWRNLRLVIVHSTDIYGALDINYSPLANVGTVFSLRTFYLREAAELVQRYAVDWQADQIKQMMELIGGNPYLIHEALDYLKLHPEMSLEQFLHSAATEIGPYHNYLGELLSTLQQNSNLAMAFKSIVNSTVPTRVEPAFVFQLYGMGLVEVEEKGVVPSCELYRRYFRDRL</sequence>
<dbReference type="Proteomes" id="UP000646053">
    <property type="component" value="Unassembled WGS sequence"/>
</dbReference>
<protein>
    <submittedName>
        <fullName evidence="2">Helix-turn-helix domain-containing protein</fullName>
    </submittedName>
</protein>
<name>A0A8J8CIK5_9CYAN</name>
<proteinExistence type="predicted"/>
<dbReference type="Gene3D" id="3.40.50.300">
    <property type="entry name" value="P-loop containing nucleotide triphosphate hydrolases"/>
    <property type="match status" value="1"/>
</dbReference>
<keyword evidence="3" id="KW-1185">Reference proteome</keyword>